<dbReference type="InterPro" id="IPR006439">
    <property type="entry name" value="HAD-SF_hydro_IA"/>
</dbReference>
<dbReference type="InterPro" id="IPR023198">
    <property type="entry name" value="PGP-like_dom2"/>
</dbReference>
<keyword evidence="2" id="KW-1185">Reference proteome</keyword>
<evidence type="ECO:0000313" key="2">
    <source>
        <dbReference type="Proteomes" id="UP000733379"/>
    </source>
</evidence>
<dbReference type="Proteomes" id="UP000733379">
    <property type="component" value="Unassembled WGS sequence"/>
</dbReference>
<dbReference type="InterPro" id="IPR036412">
    <property type="entry name" value="HAD-like_sf"/>
</dbReference>
<accession>A0ABS6BAA4</accession>
<dbReference type="CDD" id="cd02603">
    <property type="entry name" value="HAD_sEH-N_like"/>
    <property type="match status" value="1"/>
</dbReference>
<gene>
    <name evidence="1" type="ORF">KO481_37650</name>
</gene>
<name>A0ABS6BAA4_9NOCA</name>
<dbReference type="NCBIfam" id="TIGR01549">
    <property type="entry name" value="HAD-SF-IA-v1"/>
    <property type="match status" value="1"/>
</dbReference>
<protein>
    <submittedName>
        <fullName evidence="1">HAD family phosphatase</fullName>
    </submittedName>
</protein>
<dbReference type="SUPFAM" id="SSF56784">
    <property type="entry name" value="HAD-like"/>
    <property type="match status" value="1"/>
</dbReference>
<comment type="caution">
    <text evidence="1">The sequence shown here is derived from an EMBL/GenBank/DDBJ whole genome shotgun (WGS) entry which is preliminary data.</text>
</comment>
<evidence type="ECO:0000313" key="1">
    <source>
        <dbReference type="EMBL" id="MBU3067233.1"/>
    </source>
</evidence>
<dbReference type="Pfam" id="PF00702">
    <property type="entry name" value="Hydrolase"/>
    <property type="match status" value="1"/>
</dbReference>
<dbReference type="SFLD" id="SFLDG01129">
    <property type="entry name" value="C1.5:_HAD__Beta-PGM__Phosphata"/>
    <property type="match status" value="1"/>
</dbReference>
<dbReference type="RefSeq" id="WP_215923323.1">
    <property type="nucleotide sequence ID" value="NZ_JAHKNI010000020.1"/>
</dbReference>
<dbReference type="InterPro" id="IPR023214">
    <property type="entry name" value="HAD_sf"/>
</dbReference>
<proteinExistence type="predicted"/>
<organism evidence="1 2">
    <name type="scientific">Nocardia albiluteola</name>
    <dbReference type="NCBI Taxonomy" id="2842303"/>
    <lineage>
        <taxon>Bacteria</taxon>
        <taxon>Bacillati</taxon>
        <taxon>Actinomycetota</taxon>
        <taxon>Actinomycetes</taxon>
        <taxon>Mycobacteriales</taxon>
        <taxon>Nocardiaceae</taxon>
        <taxon>Nocardia</taxon>
    </lineage>
</organism>
<dbReference type="EMBL" id="JAHKNI010000020">
    <property type="protein sequence ID" value="MBU3067233.1"/>
    <property type="molecule type" value="Genomic_DNA"/>
</dbReference>
<reference evidence="1 2" key="1">
    <citation type="submission" date="2021-06" db="EMBL/GenBank/DDBJ databases">
        <title>Actinomycetes sequencing.</title>
        <authorList>
            <person name="Shan Q."/>
        </authorList>
    </citation>
    <scope>NUCLEOTIDE SEQUENCE [LARGE SCALE GENOMIC DNA]</scope>
    <source>
        <strain evidence="1 2">NEAU-G5</strain>
    </source>
</reference>
<dbReference type="NCBIfam" id="TIGR01509">
    <property type="entry name" value="HAD-SF-IA-v3"/>
    <property type="match status" value="1"/>
</dbReference>
<dbReference type="SFLD" id="SFLDS00003">
    <property type="entry name" value="Haloacid_Dehalogenase"/>
    <property type="match status" value="1"/>
</dbReference>
<dbReference type="Gene3D" id="1.10.150.240">
    <property type="entry name" value="Putative phosphatase, domain 2"/>
    <property type="match status" value="1"/>
</dbReference>
<dbReference type="PANTHER" id="PTHR43611:SF3">
    <property type="entry name" value="FLAVIN MONONUCLEOTIDE HYDROLASE 1, CHLOROPLATIC"/>
    <property type="match status" value="1"/>
</dbReference>
<dbReference type="Gene3D" id="3.40.50.1000">
    <property type="entry name" value="HAD superfamily/HAD-like"/>
    <property type="match status" value="1"/>
</dbReference>
<sequence>MTTPTPDSPAGNGTPTAVLFDFGGVLTSSVFEAFEQLGASLGCDPRLPLRLLAEDPAARALLVEHEEGRIAEAEFERGFAACLRSHGVDADATGLVRRMQSNLRADTDMIRLAAEVRAAGFRVGLLSNSLGDDCYAGFDLEAMFDAVTISGRIGVRKPSQRAYMIACASLDSEPRDTVMVDDLRQNVAAAERAGLTGLLHREAPDTAERLWGALGMRRSC</sequence>
<dbReference type="PRINTS" id="PR00413">
    <property type="entry name" value="HADHALOGNASE"/>
</dbReference>
<dbReference type="PANTHER" id="PTHR43611">
    <property type="entry name" value="ALPHA-D-GLUCOSE 1-PHOSPHATE PHOSPHATASE"/>
    <property type="match status" value="1"/>
</dbReference>